<feature type="region of interest" description="Disordered" evidence="1">
    <location>
        <begin position="221"/>
        <end position="243"/>
    </location>
</feature>
<evidence type="ECO:0000313" key="3">
    <source>
        <dbReference type="Proteomes" id="UP001164286"/>
    </source>
</evidence>
<dbReference type="AlphaFoldDB" id="A0AA38H728"/>
<gene>
    <name evidence="2" type="ORF">MKK02DRAFT_28092</name>
</gene>
<feature type="compositionally biased region" description="Low complexity" evidence="1">
    <location>
        <begin position="221"/>
        <end position="234"/>
    </location>
</feature>
<protein>
    <submittedName>
        <fullName evidence="2">Uncharacterized protein</fullName>
    </submittedName>
</protein>
<comment type="caution">
    <text evidence="2">The sequence shown here is derived from an EMBL/GenBank/DDBJ whole genome shotgun (WGS) entry which is preliminary data.</text>
</comment>
<dbReference type="EMBL" id="JAKWFO010000006">
    <property type="protein sequence ID" value="KAI9634987.1"/>
    <property type="molecule type" value="Genomic_DNA"/>
</dbReference>
<feature type="region of interest" description="Disordered" evidence="1">
    <location>
        <begin position="677"/>
        <end position="718"/>
    </location>
</feature>
<evidence type="ECO:0000256" key="1">
    <source>
        <dbReference type="SAM" id="MobiDB-lite"/>
    </source>
</evidence>
<organism evidence="2 3">
    <name type="scientific">Dioszegia hungarica</name>
    <dbReference type="NCBI Taxonomy" id="4972"/>
    <lineage>
        <taxon>Eukaryota</taxon>
        <taxon>Fungi</taxon>
        <taxon>Dikarya</taxon>
        <taxon>Basidiomycota</taxon>
        <taxon>Agaricomycotina</taxon>
        <taxon>Tremellomycetes</taxon>
        <taxon>Tremellales</taxon>
        <taxon>Bulleribasidiaceae</taxon>
        <taxon>Dioszegia</taxon>
    </lineage>
</organism>
<dbReference type="GeneID" id="77726689"/>
<dbReference type="RefSeq" id="XP_052944764.1">
    <property type="nucleotide sequence ID" value="XM_053087484.1"/>
</dbReference>
<reference evidence="2" key="1">
    <citation type="journal article" date="2022" name="G3 (Bethesda)">
        <title>High quality genome of the basidiomycete yeast Dioszegia hungarica PDD-24b-2 isolated from cloud water.</title>
        <authorList>
            <person name="Jarrige D."/>
            <person name="Haridas S."/>
            <person name="Bleykasten-Grosshans C."/>
            <person name="Joly M."/>
            <person name="Nadalig T."/>
            <person name="Sancelme M."/>
            <person name="Vuilleumier S."/>
            <person name="Grigoriev I.V."/>
            <person name="Amato P."/>
            <person name="Bringel F."/>
        </authorList>
    </citation>
    <scope>NUCLEOTIDE SEQUENCE</scope>
    <source>
        <strain evidence="2">PDD-24b-2</strain>
    </source>
</reference>
<keyword evidence="3" id="KW-1185">Reference proteome</keyword>
<proteinExistence type="predicted"/>
<sequence>MLLTMLLAERLPPLLTERLVQCCYADTVRYATVVARLPLLIRGYNNTPIPGITSKRHLLAQTKHLFLEYEWPEAKSAPASAGILPQSLGAIATITRWVSSAIGIADQPDTWTLPSSPPKPRQLFQTGYKANIDRDWEEQGSQEADELWEAMRVIRGGRGYEGQVFNSLRTWAVNVYGGEACDKRWGALAESVSYNDVSRAVRSSRVPRYPFTLVPSIIPTPSSSSASQLAGTSTPRRAVDEAARRGRELGAGRARMILESPRGGLRAMSRSQVAGGEVWYRIKVVAVQVRKMYMIVSKVNERQRGGWKPVKTATGHSAPARTGALSGERAVHEALLLNRPSEQLTPTTKLRDNSAAIRLPFYDPPCVRLTLYESQADRMSERWIRGFGGLATFWLQCAARACSARRVVMYVDREGCDVRRGAQALMMTGRQWAGASVPKSDRWLSVTHRVSGVRGVADRKLSGSPSRVGSARRGGEGEEGRWLLIDEFVWTEGMMEGRVKSAAGDGRQGCRPCGPAEEQQLVHLVSSLCPPKARGRVEGAEGMLWRELVEEDDGGGERLGVLLDLWPARGPTIDPSTWRRGGWGGFGAVDPESGGGAVKGGADDREGVDIVEIREQLMPWTEYHRGGRAGRRLLRRPNERGGGRPVLPAERGQMRREWAYWPRWRGRKMESAELVDGFRGDLPPLPPAAGQVTPRLDSGPSAPPVMGPPRQTGRWGTR</sequence>
<accession>A0AA38H728</accession>
<evidence type="ECO:0000313" key="2">
    <source>
        <dbReference type="EMBL" id="KAI9634987.1"/>
    </source>
</evidence>
<dbReference type="Proteomes" id="UP001164286">
    <property type="component" value="Unassembled WGS sequence"/>
</dbReference>
<name>A0AA38H728_9TREE</name>